<proteinExistence type="predicted"/>
<evidence type="ECO:0000313" key="1">
    <source>
        <dbReference type="EMBL" id="SEA49758.1"/>
    </source>
</evidence>
<dbReference type="STRING" id="81409.SAMN04515656_11216"/>
<dbReference type="OrthoDB" id="3196710at2"/>
<sequence>MARKKKETLVKEEVARLRELFSGIPPGKVGVVEGLINQAARLRIMLDEMWVDISQNGDTELFSQSEKCEPYERERPVARLFNARDKNYQQVIRQLLDLLPEEEKEDPAGELMRFVSRSRNRE</sequence>
<keyword evidence="2" id="KW-1185">Reference proteome</keyword>
<accession>A0A1H4BNW1</accession>
<dbReference type="AlphaFoldDB" id="A0A1H4BNW1"/>
<dbReference type="RefSeq" id="WP_090307399.1">
    <property type="nucleotide sequence ID" value="NZ_FNRK01000012.1"/>
</dbReference>
<protein>
    <submittedName>
        <fullName evidence="1">Uncharacterized protein</fullName>
    </submittedName>
</protein>
<reference evidence="1 2" key="1">
    <citation type="submission" date="2016-10" db="EMBL/GenBank/DDBJ databases">
        <authorList>
            <person name="de Groot N.N."/>
        </authorList>
    </citation>
    <scope>NUCLEOTIDE SEQUENCE [LARGE SCALE GENOMIC DNA]</scope>
    <source>
        <strain evidence="1 2">SR12</strain>
    </source>
</reference>
<gene>
    <name evidence="1" type="ORF">SAMN04515656_11216</name>
</gene>
<dbReference type="Proteomes" id="UP000199394">
    <property type="component" value="Unassembled WGS sequence"/>
</dbReference>
<evidence type="ECO:0000313" key="2">
    <source>
        <dbReference type="Proteomes" id="UP000199394"/>
    </source>
</evidence>
<dbReference type="EMBL" id="FNRK01000012">
    <property type="protein sequence ID" value="SEA49758.1"/>
    <property type="molecule type" value="Genomic_DNA"/>
</dbReference>
<organism evidence="1 2">
    <name type="scientific">Eubacterium aggregans</name>
    <dbReference type="NCBI Taxonomy" id="81409"/>
    <lineage>
        <taxon>Bacteria</taxon>
        <taxon>Bacillati</taxon>
        <taxon>Bacillota</taxon>
        <taxon>Clostridia</taxon>
        <taxon>Eubacteriales</taxon>
        <taxon>Eubacteriaceae</taxon>
        <taxon>Eubacterium</taxon>
    </lineage>
</organism>
<name>A0A1H4BNW1_9FIRM</name>